<reference evidence="6" key="1">
    <citation type="submission" date="2018-07" db="EMBL/GenBank/DDBJ databases">
        <title>Comparative genomics of catfishes provides insights into carnivory and benthic adaptation.</title>
        <authorList>
            <person name="Zhang Y."/>
            <person name="Wang D."/>
            <person name="Peng Z."/>
            <person name="Zheng S."/>
            <person name="Shao F."/>
            <person name="Tao W."/>
        </authorList>
    </citation>
    <scope>NUCLEOTIDE SEQUENCE</scope>
    <source>
        <strain evidence="6">Chongqing</strain>
    </source>
</reference>
<protein>
    <recommendedName>
        <fullName evidence="5">ZP domain-containing protein</fullName>
    </recommendedName>
</protein>
<dbReference type="AlphaFoldDB" id="A0AAD5B3L1"/>
<keyword evidence="1" id="KW-0732">Signal</keyword>
<evidence type="ECO:0000313" key="7">
    <source>
        <dbReference type="Proteomes" id="UP001205998"/>
    </source>
</evidence>
<feature type="region of interest" description="Disordered" evidence="4">
    <location>
        <begin position="21"/>
        <end position="54"/>
    </location>
</feature>
<evidence type="ECO:0000313" key="6">
    <source>
        <dbReference type="EMBL" id="KAI5628113.1"/>
    </source>
</evidence>
<evidence type="ECO:0000256" key="3">
    <source>
        <dbReference type="ARBA" id="ARBA00023180"/>
    </source>
</evidence>
<feature type="domain" description="ZP" evidence="5">
    <location>
        <begin position="108"/>
        <end position="361"/>
    </location>
</feature>
<dbReference type="Proteomes" id="UP001205998">
    <property type="component" value="Unassembled WGS sequence"/>
</dbReference>
<evidence type="ECO:0000256" key="4">
    <source>
        <dbReference type="SAM" id="MobiDB-lite"/>
    </source>
</evidence>
<keyword evidence="2" id="KW-1015">Disulfide bond</keyword>
<evidence type="ECO:0000259" key="5">
    <source>
        <dbReference type="PROSITE" id="PS51034"/>
    </source>
</evidence>
<dbReference type="PRINTS" id="PR00023">
    <property type="entry name" value="ZPELLUCIDA"/>
</dbReference>
<dbReference type="InterPro" id="IPR001507">
    <property type="entry name" value="ZP_dom"/>
</dbReference>
<dbReference type="PANTHER" id="PTHR14002">
    <property type="entry name" value="ENDOGLIN/TGF-BETA RECEPTOR TYPE III"/>
    <property type="match status" value="1"/>
</dbReference>
<comment type="caution">
    <text evidence="6">The sequence shown here is derived from an EMBL/GenBank/DDBJ whole genome shotgun (WGS) entry which is preliminary data.</text>
</comment>
<proteinExistence type="predicted"/>
<dbReference type="SMART" id="SM00241">
    <property type="entry name" value="ZP"/>
    <property type="match status" value="1"/>
</dbReference>
<dbReference type="Gene3D" id="2.60.40.3210">
    <property type="entry name" value="Zona pellucida, ZP-N domain"/>
    <property type="match status" value="1"/>
</dbReference>
<name>A0AAD5B3L1_SILAS</name>
<sequence length="375" mass="41520">METPKVLRRDRPKLHRSVKIRGGERGRNSVLQTADTNYSPIRPQSTRSTPELHGNTQGYRVTHTNSTQGCQSMNCTQNEVCWKIHGAFGCACGNNTKPNPYTFDAVETCSGSTGSLSLSRCQLFEAGYSIDTLHLNNPSCKGTLKEGSLVFSFDSHDKICNTSLENNGTHILFHNSVGTTDGIGVISRAGGLHINFSCSYPVIQCLSMPLAIYGDKTVIYKNLSAEGFYQINMIPYTSASFLQPLTGNVTINVTDLMYIAVEVKPFDSNQVALVLDNCWATPVNQSNYPTRWDLIVNECPNKYDGTVKVYQNGNSTVSQFSFKMFTFTGCSNKIYLHCKAHLCLKKSGNCAAHCPHHRRRRSVDFFDTAAISMEV</sequence>
<dbReference type="EMBL" id="MU546562">
    <property type="protein sequence ID" value="KAI5628113.1"/>
    <property type="molecule type" value="Genomic_DNA"/>
</dbReference>
<dbReference type="Gene3D" id="2.60.40.4100">
    <property type="entry name" value="Zona pellucida, ZP-C domain"/>
    <property type="match status" value="1"/>
</dbReference>
<evidence type="ECO:0000256" key="1">
    <source>
        <dbReference type="ARBA" id="ARBA00022729"/>
    </source>
</evidence>
<dbReference type="InterPro" id="IPR055355">
    <property type="entry name" value="ZP-C"/>
</dbReference>
<feature type="compositionally biased region" description="Polar residues" evidence="4">
    <location>
        <begin position="29"/>
        <end position="54"/>
    </location>
</feature>
<dbReference type="Pfam" id="PF00100">
    <property type="entry name" value="Zona_pellucida"/>
    <property type="match status" value="1"/>
</dbReference>
<dbReference type="InterPro" id="IPR048290">
    <property type="entry name" value="ZP_chr"/>
</dbReference>
<keyword evidence="3" id="KW-0325">Glycoprotein</keyword>
<keyword evidence="7" id="KW-1185">Reference proteome</keyword>
<dbReference type="InterPro" id="IPR042235">
    <property type="entry name" value="ZP-C_dom"/>
</dbReference>
<accession>A0AAD5B3L1</accession>
<evidence type="ECO:0000256" key="2">
    <source>
        <dbReference type="ARBA" id="ARBA00023157"/>
    </source>
</evidence>
<organism evidence="6 7">
    <name type="scientific">Silurus asotus</name>
    <name type="common">Amur catfish</name>
    <name type="synonym">Parasilurus asotus</name>
    <dbReference type="NCBI Taxonomy" id="30991"/>
    <lineage>
        <taxon>Eukaryota</taxon>
        <taxon>Metazoa</taxon>
        <taxon>Chordata</taxon>
        <taxon>Craniata</taxon>
        <taxon>Vertebrata</taxon>
        <taxon>Euteleostomi</taxon>
        <taxon>Actinopterygii</taxon>
        <taxon>Neopterygii</taxon>
        <taxon>Teleostei</taxon>
        <taxon>Ostariophysi</taxon>
        <taxon>Siluriformes</taxon>
        <taxon>Siluridae</taxon>
        <taxon>Silurus</taxon>
    </lineage>
</organism>
<dbReference type="PANTHER" id="PTHR14002:SF50">
    <property type="entry name" value="ALPHA-TECTORIN-LIKE-RELATED"/>
    <property type="match status" value="1"/>
</dbReference>
<gene>
    <name evidence="6" type="ORF">C0J50_8257</name>
</gene>
<dbReference type="PROSITE" id="PS51034">
    <property type="entry name" value="ZP_2"/>
    <property type="match status" value="1"/>
</dbReference>